<dbReference type="GO" id="GO:0009873">
    <property type="term" value="P:ethylene-activated signaling pathway"/>
    <property type="evidence" value="ECO:0007669"/>
    <property type="project" value="UniProtKB-KW"/>
</dbReference>
<evidence type="ECO:0000313" key="7">
    <source>
        <dbReference type="EnsemblPlants" id="Kaladp0099s0093.1.v1.1"/>
    </source>
</evidence>
<dbReference type="GO" id="GO:0005634">
    <property type="term" value="C:nucleus"/>
    <property type="evidence" value="ECO:0007669"/>
    <property type="project" value="UniProtKB-SubCell"/>
</dbReference>
<dbReference type="Gramene" id="Kaladp0099s0093.1.v1.1">
    <property type="protein sequence ID" value="Kaladp0099s0093.1.v1.1"/>
    <property type="gene ID" value="Kaladp0099s0093.v1.1"/>
</dbReference>
<dbReference type="InterPro" id="IPR006957">
    <property type="entry name" value="EIN3"/>
</dbReference>
<keyword evidence="8" id="KW-1185">Reference proteome</keyword>
<dbReference type="InterPro" id="IPR023278">
    <property type="entry name" value="Ethylene_insens-like_DNA-bd"/>
</dbReference>
<organism evidence="7 8">
    <name type="scientific">Kalanchoe fedtschenkoi</name>
    <name type="common">Lavender scallops</name>
    <name type="synonym">South American air plant</name>
    <dbReference type="NCBI Taxonomy" id="63787"/>
    <lineage>
        <taxon>Eukaryota</taxon>
        <taxon>Viridiplantae</taxon>
        <taxon>Streptophyta</taxon>
        <taxon>Embryophyta</taxon>
        <taxon>Tracheophyta</taxon>
        <taxon>Spermatophyta</taxon>
        <taxon>Magnoliopsida</taxon>
        <taxon>eudicotyledons</taxon>
        <taxon>Gunneridae</taxon>
        <taxon>Pentapetalae</taxon>
        <taxon>Saxifragales</taxon>
        <taxon>Crassulaceae</taxon>
        <taxon>Kalanchoe</taxon>
    </lineage>
</organism>
<dbReference type="GO" id="GO:0003677">
    <property type="term" value="F:DNA binding"/>
    <property type="evidence" value="ECO:0007669"/>
    <property type="project" value="TreeGrafter"/>
</dbReference>
<evidence type="ECO:0000256" key="4">
    <source>
        <dbReference type="ARBA" id="ARBA00023242"/>
    </source>
</evidence>
<reference evidence="7" key="1">
    <citation type="submission" date="2021-01" db="UniProtKB">
        <authorList>
            <consortium name="EnsemblPlants"/>
        </authorList>
    </citation>
    <scope>IDENTIFICATION</scope>
</reference>
<sequence length="552" mass="61651">MGTAIVVAETEEMIHDICSDIEADEVRLDNLAGSDDLGEKDVSDEEIDSKELQRRIWRDTIKLKRVKERQRLAALTAAEEQKSNQSTTYHARRKRMARAQDRILKYMLKLVEICNARGFVYGIIPDKGKPVSGASDNLRGWWKETVKFNESSTVALDKYEADCLAMAKQNANLNGNSYGVLQDLQDATLGSLLSSLIQHCDPPQRKYPLEKGIPPPWWPTGEEDWWVKLGLPASQSPPYRKPHDLKKMWKVGLLTAVIKHMSPDITKIKRLILQSKCLQDKMTAKETAIWVAVLNHQESLISLNVTSDLSEVSANGQSGNKQAAIVNNHDFSVTDIEDASGLSKKGRENQTADSVMDSQLPGDGGCTRIRVGKQVKNNTGGRRQPLERNPVAKERAQQSSDNFNEEDIRSTQLNQLMDSVGDGPFIKDGDRNSMQHKKSGAETSRKRQLVLHDPVARGPGLQSKNSRKRRRVLHEPVARGPGLQSKKNRLDEDLSSVSVDKNHAEASSFEIQAHDTSHPNKQVVKLKPQENDLGTQSYHALPSTKLSPTKNM</sequence>
<evidence type="ECO:0000256" key="2">
    <source>
        <dbReference type="ARBA" id="ARBA00009416"/>
    </source>
</evidence>
<name>A0A7N0V4V2_KALFE</name>
<dbReference type="Gene3D" id="1.10.3180.10">
    <property type="entry name" value="DNA-binding domain of EIN3-like"/>
    <property type="match status" value="2"/>
</dbReference>
<feature type="region of interest" description="Disordered" evidence="5">
    <location>
        <begin position="509"/>
        <end position="552"/>
    </location>
</feature>
<feature type="compositionally biased region" description="Basic and acidic residues" evidence="5">
    <location>
        <begin position="425"/>
        <end position="445"/>
    </location>
</feature>
<dbReference type="Proteomes" id="UP000594263">
    <property type="component" value="Unplaced"/>
</dbReference>
<dbReference type="EnsemblPlants" id="Kaladp0099s0093.1.v1.1">
    <property type="protein sequence ID" value="Kaladp0099s0093.1.v1.1"/>
    <property type="gene ID" value="Kaladp0099s0093.v1.1"/>
</dbReference>
<feature type="compositionally biased region" description="Basic and acidic residues" evidence="5">
    <location>
        <begin position="384"/>
        <end position="396"/>
    </location>
</feature>
<proteinExistence type="inferred from homology"/>
<evidence type="ECO:0000313" key="8">
    <source>
        <dbReference type="Proteomes" id="UP000594263"/>
    </source>
</evidence>
<dbReference type="InterPro" id="IPR047091">
    <property type="entry name" value="EIN3-like_DNA-bd"/>
</dbReference>
<dbReference type="FunFam" id="1.10.3180.10:FF:000001">
    <property type="entry name" value="Ethylene insensitive 3-like 1"/>
    <property type="match status" value="1"/>
</dbReference>
<feature type="region of interest" description="Disordered" evidence="5">
    <location>
        <begin position="337"/>
        <end position="493"/>
    </location>
</feature>
<protein>
    <recommendedName>
        <fullName evidence="6">Ethylene insensitive 3-like DNA-binding domain-containing protein</fullName>
    </recommendedName>
</protein>
<dbReference type="PANTHER" id="PTHR33305">
    <property type="entry name" value="ETHYLENE INSENSITIVE 3-LIKE 2 PROTEIN"/>
    <property type="match status" value="1"/>
</dbReference>
<feature type="domain" description="Ethylene insensitive 3-like DNA-binding" evidence="6">
    <location>
        <begin position="51"/>
        <end position="297"/>
    </location>
</feature>
<evidence type="ECO:0000256" key="5">
    <source>
        <dbReference type="SAM" id="MobiDB-lite"/>
    </source>
</evidence>
<feature type="compositionally biased region" description="Polar residues" evidence="5">
    <location>
        <begin position="532"/>
        <end position="552"/>
    </location>
</feature>
<evidence type="ECO:0000256" key="1">
    <source>
        <dbReference type="ARBA" id="ARBA00004123"/>
    </source>
</evidence>
<comment type="similarity">
    <text evidence="2">Belongs to the EIN3 family.</text>
</comment>
<accession>A0A7N0V4V2</accession>
<evidence type="ECO:0000259" key="6">
    <source>
        <dbReference type="Pfam" id="PF04873"/>
    </source>
</evidence>
<dbReference type="GO" id="GO:0003700">
    <property type="term" value="F:DNA-binding transcription factor activity"/>
    <property type="evidence" value="ECO:0007669"/>
    <property type="project" value="InterPro"/>
</dbReference>
<keyword evidence="4" id="KW-0539">Nucleus</keyword>
<evidence type="ECO:0000256" key="3">
    <source>
        <dbReference type="ARBA" id="ARBA00022745"/>
    </source>
</evidence>
<dbReference type="Pfam" id="PF04873">
    <property type="entry name" value="EIN3_DNA-bd"/>
    <property type="match status" value="1"/>
</dbReference>
<dbReference type="SUPFAM" id="SSF116768">
    <property type="entry name" value="DNA-binding domain of EIN3-like"/>
    <property type="match status" value="1"/>
</dbReference>
<dbReference type="PANTHER" id="PTHR33305:SF30">
    <property type="entry name" value="ETHYLENE INSENSITIVE 3-LIKE 3 PROTEIN"/>
    <property type="match status" value="1"/>
</dbReference>
<comment type="subcellular location">
    <subcellularLocation>
        <location evidence="1">Nucleus</location>
    </subcellularLocation>
</comment>
<dbReference type="AlphaFoldDB" id="A0A7N0V4V2"/>
<keyword evidence="3" id="KW-0936">Ethylene signaling pathway</keyword>